<gene>
    <name evidence="1" type="ORF">HOC_18869</name>
</gene>
<dbReference type="EMBL" id="ARYL01000050">
    <property type="protein sequence ID" value="KDA00783.1"/>
    <property type="molecule type" value="Genomic_DNA"/>
</dbReference>
<dbReference type="PATRIC" id="fig|1280953.3.peg.3775"/>
<dbReference type="OrthoDB" id="7619245at2"/>
<dbReference type="Proteomes" id="UP000024942">
    <property type="component" value="Unassembled WGS sequence"/>
</dbReference>
<dbReference type="STRING" id="1280953.HOC_18869"/>
<keyword evidence="2" id="KW-1185">Reference proteome</keyword>
<accession>A0A059G2T1</accession>
<organism evidence="1 2">
    <name type="scientific">Hyphomonas oceanitis SCH89</name>
    <dbReference type="NCBI Taxonomy" id="1280953"/>
    <lineage>
        <taxon>Bacteria</taxon>
        <taxon>Pseudomonadati</taxon>
        <taxon>Pseudomonadota</taxon>
        <taxon>Alphaproteobacteria</taxon>
        <taxon>Hyphomonadales</taxon>
        <taxon>Hyphomonadaceae</taxon>
        <taxon>Hyphomonas</taxon>
    </lineage>
</organism>
<evidence type="ECO:0000313" key="2">
    <source>
        <dbReference type="Proteomes" id="UP000024942"/>
    </source>
</evidence>
<dbReference type="eggNOG" id="ENOG50312CY">
    <property type="taxonomic scope" value="Bacteria"/>
</dbReference>
<protein>
    <submittedName>
        <fullName evidence="1">Uncharacterized protein</fullName>
    </submittedName>
</protein>
<dbReference type="AlphaFoldDB" id="A0A059G2T1"/>
<reference evidence="1 2" key="1">
    <citation type="journal article" date="2014" name="Antonie Van Leeuwenhoek">
        <title>Hyphomonas beringensis sp. nov. and Hyphomonas chukchiensis sp. nov., isolated from surface seawater of the Bering Sea and Chukchi Sea.</title>
        <authorList>
            <person name="Li C."/>
            <person name="Lai Q."/>
            <person name="Li G."/>
            <person name="Dong C."/>
            <person name="Wang J."/>
            <person name="Liao Y."/>
            <person name="Shao Z."/>
        </authorList>
    </citation>
    <scope>NUCLEOTIDE SEQUENCE [LARGE SCALE GENOMIC DNA]</scope>
    <source>
        <strain evidence="1 2">SCH89</strain>
    </source>
</reference>
<name>A0A059G2T1_9PROT</name>
<proteinExistence type="predicted"/>
<dbReference type="RefSeq" id="WP_035541396.1">
    <property type="nucleotide sequence ID" value="NZ_ARYL01000050.1"/>
</dbReference>
<evidence type="ECO:0000313" key="1">
    <source>
        <dbReference type="EMBL" id="KDA00783.1"/>
    </source>
</evidence>
<sequence>MTWKIEAGIVGGAALVLGGFLAVMANQHETSRPDPVDHFVQSDYDVFDRDFKMGSADCAIGLASQKICMHKSPLEKELRVGQTLPAYMPALGAEFRIIVKTALKSDNLRTVRYGQTLVLIDAETREVKDILRLNAPDFMAAQADTTQPKV</sequence>
<comment type="caution">
    <text evidence="1">The sequence shown here is derived from an EMBL/GenBank/DDBJ whole genome shotgun (WGS) entry which is preliminary data.</text>
</comment>